<dbReference type="SUPFAM" id="SSF56112">
    <property type="entry name" value="Protein kinase-like (PK-like)"/>
    <property type="match status" value="1"/>
</dbReference>
<dbReference type="Pfam" id="PF00069">
    <property type="entry name" value="Pkinase"/>
    <property type="match status" value="1"/>
</dbReference>
<dbReference type="InterPro" id="IPR011009">
    <property type="entry name" value="Kinase-like_dom_sf"/>
</dbReference>
<dbReference type="InterPro" id="IPR008266">
    <property type="entry name" value="Tyr_kinase_AS"/>
</dbReference>
<feature type="domain" description="Protein kinase" evidence="8">
    <location>
        <begin position="23"/>
        <end position="300"/>
    </location>
</feature>
<keyword evidence="6 7" id="KW-0067">ATP-binding</keyword>
<accession>A0A4Y9S3I2</accession>
<dbReference type="EC" id="2.7.11.1" evidence="2"/>
<dbReference type="RefSeq" id="WP_135208465.1">
    <property type="nucleotide sequence ID" value="NZ_SPVF01000222.1"/>
</dbReference>
<evidence type="ECO:0000313" key="9">
    <source>
        <dbReference type="EMBL" id="TFW15868.1"/>
    </source>
</evidence>
<dbReference type="AlphaFoldDB" id="A0A4Y9S3I2"/>
<dbReference type="PANTHER" id="PTHR43671:SF13">
    <property type="entry name" value="SERINE_THREONINE-PROTEIN KINASE NEK2"/>
    <property type="match status" value="1"/>
</dbReference>
<feature type="non-terminal residue" evidence="9">
    <location>
        <position position="378"/>
    </location>
</feature>
<dbReference type="Gene3D" id="1.10.510.10">
    <property type="entry name" value="Transferase(Phosphotransferase) domain 1"/>
    <property type="match status" value="1"/>
</dbReference>
<dbReference type="EMBL" id="SPVF01000222">
    <property type="protein sequence ID" value="TFW15868.1"/>
    <property type="molecule type" value="Genomic_DNA"/>
</dbReference>
<dbReference type="PROSITE" id="PS00109">
    <property type="entry name" value="PROTEIN_KINASE_TYR"/>
    <property type="match status" value="1"/>
</dbReference>
<dbReference type="Gene3D" id="3.30.200.20">
    <property type="entry name" value="Phosphorylase Kinase, domain 1"/>
    <property type="match status" value="1"/>
</dbReference>
<evidence type="ECO:0000256" key="2">
    <source>
        <dbReference type="ARBA" id="ARBA00012513"/>
    </source>
</evidence>
<dbReference type="InterPro" id="IPR000719">
    <property type="entry name" value="Prot_kinase_dom"/>
</dbReference>
<dbReference type="InterPro" id="IPR050660">
    <property type="entry name" value="NEK_Ser/Thr_kinase"/>
</dbReference>
<sequence length="378" mass="39318">MDRGVIPPGSENCLPVGTRLAEFEITGVIGEGGFGIVYLAFDHSLQRTVALKEYMPSTLAARSADGFIAVRAQRHEDAFKAGLRSFINEARLLARFDHPALVKVYRFWEDQGTAYMAMRYYEGRTFKSVVLEAREAGEPLDEAALRSILQPMLGALEALYASNILHRDISPENIVILPNGAAVLLDFGAARQIVSGMNSALTVILKPGYAPVEQYANDDAMPQGPWTDIYSLAAVMYFAVTGSAPAAAVGRMLKDPLVPLAGSAVEGFSQAFLAAIDKGLAVKPDDRPRSIAEFAGLMGLDLASASGAPTASTTLAPAPGPGAAGNDDVISGGAGALARALATNVANAVGRTRAAAGNLKAGMSAAAAGVLVLGVGAW</sequence>
<dbReference type="PROSITE" id="PS50011">
    <property type="entry name" value="PROTEIN_KINASE_DOM"/>
    <property type="match status" value="1"/>
</dbReference>
<dbReference type="GO" id="GO:0005524">
    <property type="term" value="F:ATP binding"/>
    <property type="evidence" value="ECO:0007669"/>
    <property type="project" value="UniProtKB-UniRule"/>
</dbReference>
<evidence type="ECO:0000256" key="7">
    <source>
        <dbReference type="PROSITE-ProRule" id="PRU10141"/>
    </source>
</evidence>
<name>A0A4Y9S3I2_9BURK</name>
<evidence type="ECO:0000256" key="6">
    <source>
        <dbReference type="ARBA" id="ARBA00022840"/>
    </source>
</evidence>
<dbReference type="PROSITE" id="PS00107">
    <property type="entry name" value="PROTEIN_KINASE_ATP"/>
    <property type="match status" value="1"/>
</dbReference>
<keyword evidence="3" id="KW-0808">Transferase</keyword>
<dbReference type="CDD" id="cd14014">
    <property type="entry name" value="STKc_PknB_like"/>
    <property type="match status" value="1"/>
</dbReference>
<dbReference type="OrthoDB" id="9801841at2"/>
<gene>
    <name evidence="9" type="ORF">E4L96_17310</name>
</gene>
<dbReference type="PANTHER" id="PTHR43671">
    <property type="entry name" value="SERINE/THREONINE-PROTEIN KINASE NEK"/>
    <property type="match status" value="1"/>
</dbReference>
<evidence type="ECO:0000313" key="10">
    <source>
        <dbReference type="Proteomes" id="UP000298438"/>
    </source>
</evidence>
<proteinExistence type="inferred from homology"/>
<protein>
    <recommendedName>
        <fullName evidence="2">non-specific serine/threonine protein kinase</fullName>
        <ecNumber evidence="2">2.7.11.1</ecNumber>
    </recommendedName>
</protein>
<evidence type="ECO:0000259" key="8">
    <source>
        <dbReference type="PROSITE" id="PS50011"/>
    </source>
</evidence>
<comment type="similarity">
    <text evidence="1">Belongs to the protein kinase superfamily. NEK Ser/Thr protein kinase family. NIMA subfamily.</text>
</comment>
<evidence type="ECO:0000256" key="5">
    <source>
        <dbReference type="ARBA" id="ARBA00022777"/>
    </source>
</evidence>
<keyword evidence="4 7" id="KW-0547">Nucleotide-binding</keyword>
<dbReference type="InterPro" id="IPR017441">
    <property type="entry name" value="Protein_kinase_ATP_BS"/>
</dbReference>
<evidence type="ECO:0000256" key="3">
    <source>
        <dbReference type="ARBA" id="ARBA00022679"/>
    </source>
</evidence>
<comment type="caution">
    <text evidence="9">The sequence shown here is derived from an EMBL/GenBank/DDBJ whole genome shotgun (WGS) entry which is preliminary data.</text>
</comment>
<dbReference type="Proteomes" id="UP000298438">
    <property type="component" value="Unassembled WGS sequence"/>
</dbReference>
<dbReference type="GO" id="GO:0004674">
    <property type="term" value="F:protein serine/threonine kinase activity"/>
    <property type="evidence" value="ECO:0007669"/>
    <property type="project" value="UniProtKB-KW"/>
</dbReference>
<reference evidence="9 10" key="1">
    <citation type="submission" date="2019-03" db="EMBL/GenBank/DDBJ databases">
        <title>Draft Genome Sequence of Massilia arenosa sp. nov., a Novel Massilia Species Isolated from a Sandy-loam Maize Soil.</title>
        <authorList>
            <person name="Raths R."/>
            <person name="Peta V."/>
            <person name="Bucking H."/>
        </authorList>
    </citation>
    <scope>NUCLEOTIDE SEQUENCE [LARGE SCALE GENOMIC DNA]</scope>
    <source>
        <strain evidence="9 10">MC02</strain>
    </source>
</reference>
<keyword evidence="5 9" id="KW-0418">Kinase</keyword>
<organism evidence="9 10">
    <name type="scientific">Zemynaea arenosa</name>
    <dbReference type="NCBI Taxonomy" id="2561931"/>
    <lineage>
        <taxon>Bacteria</taxon>
        <taxon>Pseudomonadati</taxon>
        <taxon>Pseudomonadota</taxon>
        <taxon>Betaproteobacteria</taxon>
        <taxon>Burkholderiales</taxon>
        <taxon>Oxalobacteraceae</taxon>
        <taxon>Telluria group</taxon>
        <taxon>Zemynaea</taxon>
    </lineage>
</organism>
<keyword evidence="10" id="KW-1185">Reference proteome</keyword>
<feature type="binding site" evidence="7">
    <location>
        <position position="52"/>
    </location>
    <ligand>
        <name>ATP</name>
        <dbReference type="ChEBI" id="CHEBI:30616"/>
    </ligand>
</feature>
<evidence type="ECO:0000256" key="1">
    <source>
        <dbReference type="ARBA" id="ARBA00010886"/>
    </source>
</evidence>
<evidence type="ECO:0000256" key="4">
    <source>
        <dbReference type="ARBA" id="ARBA00022741"/>
    </source>
</evidence>
<keyword evidence="9" id="KW-0723">Serine/threonine-protein kinase</keyword>